<dbReference type="RefSeq" id="XP_005643914.1">
    <property type="nucleotide sequence ID" value="XM_005643857.1"/>
</dbReference>
<evidence type="ECO:0000313" key="2">
    <source>
        <dbReference type="Proteomes" id="UP000007264"/>
    </source>
</evidence>
<name>I0YLV1_COCSC</name>
<proteinExistence type="predicted"/>
<dbReference type="AlphaFoldDB" id="I0YLV1"/>
<sequence>MKMPIFFSMSHANPVLLFAFNKKISQQVLYTARSSIPLHWQVEDGVKHQYRALVGAKKENFWLVWRLEPPRQDLLLNPITTGASTDLYHPLTATF</sequence>
<dbReference type="GeneID" id="17037310"/>
<dbReference type="Proteomes" id="UP000007264">
    <property type="component" value="Unassembled WGS sequence"/>
</dbReference>
<accession>I0YLV1</accession>
<dbReference type="KEGG" id="csl:COCSUDRAFT_34280"/>
<organism evidence="1 2">
    <name type="scientific">Coccomyxa subellipsoidea (strain C-169)</name>
    <name type="common">Green microalga</name>
    <dbReference type="NCBI Taxonomy" id="574566"/>
    <lineage>
        <taxon>Eukaryota</taxon>
        <taxon>Viridiplantae</taxon>
        <taxon>Chlorophyta</taxon>
        <taxon>core chlorophytes</taxon>
        <taxon>Trebouxiophyceae</taxon>
        <taxon>Trebouxiophyceae incertae sedis</taxon>
        <taxon>Coccomyxaceae</taxon>
        <taxon>Coccomyxa</taxon>
        <taxon>Coccomyxa subellipsoidea</taxon>
    </lineage>
</organism>
<dbReference type="EMBL" id="AGSI01000019">
    <property type="protein sequence ID" value="EIE19370.1"/>
    <property type="molecule type" value="Genomic_DNA"/>
</dbReference>
<gene>
    <name evidence="1" type="ORF">COCSUDRAFT_34280</name>
</gene>
<protein>
    <submittedName>
        <fullName evidence="1">Uncharacterized protein</fullName>
    </submittedName>
</protein>
<comment type="caution">
    <text evidence="1">The sequence shown here is derived from an EMBL/GenBank/DDBJ whole genome shotgun (WGS) entry which is preliminary data.</text>
</comment>
<reference evidence="1 2" key="1">
    <citation type="journal article" date="2012" name="Genome Biol.">
        <title>The genome of the polar eukaryotic microalga coccomyxa subellipsoidea reveals traits of cold adaptation.</title>
        <authorList>
            <person name="Blanc G."/>
            <person name="Agarkova I."/>
            <person name="Grimwood J."/>
            <person name="Kuo A."/>
            <person name="Brueggeman A."/>
            <person name="Dunigan D."/>
            <person name="Gurnon J."/>
            <person name="Ladunga I."/>
            <person name="Lindquist E."/>
            <person name="Lucas S."/>
            <person name="Pangilinan J."/>
            <person name="Proschold T."/>
            <person name="Salamov A."/>
            <person name="Schmutz J."/>
            <person name="Weeks D."/>
            <person name="Yamada T."/>
            <person name="Claverie J.M."/>
            <person name="Grigoriev I."/>
            <person name="Van Etten J."/>
            <person name="Lomsadze A."/>
            <person name="Borodovsky M."/>
        </authorList>
    </citation>
    <scope>NUCLEOTIDE SEQUENCE [LARGE SCALE GENOMIC DNA]</scope>
    <source>
        <strain evidence="1 2">C-169</strain>
    </source>
</reference>
<keyword evidence="2" id="KW-1185">Reference proteome</keyword>
<evidence type="ECO:0000313" key="1">
    <source>
        <dbReference type="EMBL" id="EIE19370.1"/>
    </source>
</evidence>